<evidence type="ECO:0000256" key="1">
    <source>
        <dbReference type="SAM" id="Phobius"/>
    </source>
</evidence>
<keyword evidence="3" id="KW-1185">Reference proteome</keyword>
<proteinExistence type="predicted"/>
<organism evidence="2 3">
    <name type="scientific">Aromia moschata</name>
    <dbReference type="NCBI Taxonomy" id="1265417"/>
    <lineage>
        <taxon>Eukaryota</taxon>
        <taxon>Metazoa</taxon>
        <taxon>Ecdysozoa</taxon>
        <taxon>Arthropoda</taxon>
        <taxon>Hexapoda</taxon>
        <taxon>Insecta</taxon>
        <taxon>Pterygota</taxon>
        <taxon>Neoptera</taxon>
        <taxon>Endopterygota</taxon>
        <taxon>Coleoptera</taxon>
        <taxon>Polyphaga</taxon>
        <taxon>Cucujiformia</taxon>
        <taxon>Chrysomeloidea</taxon>
        <taxon>Cerambycidae</taxon>
        <taxon>Cerambycinae</taxon>
        <taxon>Callichromatini</taxon>
        <taxon>Aromia</taxon>
    </lineage>
</organism>
<dbReference type="AlphaFoldDB" id="A0AAV8XX83"/>
<dbReference type="EMBL" id="JAPWTK010000293">
    <property type="protein sequence ID" value="KAJ8943302.1"/>
    <property type="molecule type" value="Genomic_DNA"/>
</dbReference>
<accession>A0AAV8XX83</accession>
<gene>
    <name evidence="2" type="ORF">NQ318_004743</name>
</gene>
<evidence type="ECO:0000313" key="2">
    <source>
        <dbReference type="EMBL" id="KAJ8943302.1"/>
    </source>
</evidence>
<reference evidence="2" key="1">
    <citation type="journal article" date="2023" name="Insect Mol. Biol.">
        <title>Genome sequencing provides insights into the evolution of gene families encoding plant cell wall-degrading enzymes in longhorned beetles.</title>
        <authorList>
            <person name="Shin N.R."/>
            <person name="Okamura Y."/>
            <person name="Kirsch R."/>
            <person name="Pauchet Y."/>
        </authorList>
    </citation>
    <scope>NUCLEOTIDE SEQUENCE</scope>
    <source>
        <strain evidence="2">AMC_N1</strain>
    </source>
</reference>
<feature type="transmembrane region" description="Helical" evidence="1">
    <location>
        <begin position="150"/>
        <end position="168"/>
    </location>
</feature>
<keyword evidence="1" id="KW-0812">Transmembrane</keyword>
<evidence type="ECO:0000313" key="3">
    <source>
        <dbReference type="Proteomes" id="UP001162162"/>
    </source>
</evidence>
<keyword evidence="1" id="KW-0472">Membrane</keyword>
<keyword evidence="1" id="KW-1133">Transmembrane helix</keyword>
<protein>
    <submittedName>
        <fullName evidence="2">Uncharacterized protein</fullName>
    </submittedName>
</protein>
<sequence length="243" mass="26844">MKLGSTLYIDISMVLGFTMFKGSCRLMRLTHNRFNSVLVLFDLHEARDRQEDRGALATLVFGSVWIRVLRGYAVVVGVLETALHETAVASYGSVAGRAVDQLLLAELHQLAVLHVKCFVLTAAKAQQLPQSPWSLTVATAPWALQSRESATVALIIAAVIVFPVLGLGLRLSNFLISSLVMSVNLLTPLAKLVSPLSNKISFAFNQTTDYRFDLRELISMKPNSRKIKTEMKTVKMKTLLTLQ</sequence>
<comment type="caution">
    <text evidence="2">The sequence shown here is derived from an EMBL/GenBank/DDBJ whole genome shotgun (WGS) entry which is preliminary data.</text>
</comment>
<name>A0AAV8XX83_9CUCU</name>
<dbReference type="Proteomes" id="UP001162162">
    <property type="component" value="Unassembled WGS sequence"/>
</dbReference>